<evidence type="ECO:0000313" key="1">
    <source>
        <dbReference type="EMBL" id="BDU74212.1"/>
    </source>
</evidence>
<evidence type="ECO:0008006" key="3">
    <source>
        <dbReference type="Google" id="ProtNLM"/>
    </source>
</evidence>
<protein>
    <recommendedName>
        <fullName evidence="3">Outer membrane protein beta-barrel domain-containing protein</fullName>
    </recommendedName>
</protein>
<proteinExistence type="predicted"/>
<reference evidence="2" key="1">
    <citation type="journal article" date="2023" name="Int. J. Syst. Evol. Microbiol.">
        <title>Mesoterricola silvestris gen. nov., sp. nov., Mesoterricola sediminis sp. nov., Geothrix oryzae sp. nov., Geothrix edaphica sp. nov., Geothrix rubra sp. nov., and Geothrix limicola sp. nov., six novel members of Acidobacteriota isolated from soils.</title>
        <authorList>
            <person name="Itoh H."/>
            <person name="Sugisawa Y."/>
            <person name="Mise K."/>
            <person name="Xu Z."/>
            <person name="Kuniyasu M."/>
            <person name="Ushijima N."/>
            <person name="Kawano K."/>
            <person name="Kobayashi E."/>
            <person name="Shiratori Y."/>
            <person name="Masuda Y."/>
            <person name="Senoo K."/>
        </authorList>
    </citation>
    <scope>NUCLEOTIDE SEQUENCE [LARGE SCALE GENOMIC DNA]</scope>
    <source>
        <strain evidence="2">W79</strain>
    </source>
</reference>
<keyword evidence="2" id="KW-1185">Reference proteome</keyword>
<sequence>MDRAACLTAVLCAFVCLPARAEGRDWRFGVQGSLGAASGDLKDTTRGNPSLDLGGFAQRPVREDDQVRFRLDGLFFSAAHRTGTGSTAGVAWTRRLDTRVQGWSLGAEYLFGHPFGLARLRAGGGVAAVRWTVDSTSTLDIPGAGTVVEASRPA</sequence>
<dbReference type="EMBL" id="AP027080">
    <property type="protein sequence ID" value="BDU74212.1"/>
    <property type="molecule type" value="Genomic_DNA"/>
</dbReference>
<dbReference type="Proteomes" id="UP001238179">
    <property type="component" value="Chromosome"/>
</dbReference>
<organism evidence="1 2">
    <name type="scientific">Mesoterricola silvestris</name>
    <dbReference type="NCBI Taxonomy" id="2927979"/>
    <lineage>
        <taxon>Bacteria</taxon>
        <taxon>Pseudomonadati</taxon>
        <taxon>Acidobacteriota</taxon>
        <taxon>Holophagae</taxon>
        <taxon>Holophagales</taxon>
        <taxon>Holophagaceae</taxon>
        <taxon>Mesoterricola</taxon>
    </lineage>
</organism>
<gene>
    <name evidence="1" type="ORF">METEAL_33860</name>
</gene>
<dbReference type="AlphaFoldDB" id="A0AA48KBD1"/>
<dbReference type="KEGG" id="msil:METEAL_33860"/>
<evidence type="ECO:0000313" key="2">
    <source>
        <dbReference type="Proteomes" id="UP001238179"/>
    </source>
</evidence>
<accession>A0AA48KBD1</accession>
<name>A0AA48KBD1_9BACT</name>